<organism evidence="4 5">
    <name type="scientific">Pandoraea iniqua</name>
    <dbReference type="NCBI Taxonomy" id="2508288"/>
    <lineage>
        <taxon>Bacteria</taxon>
        <taxon>Pseudomonadati</taxon>
        <taxon>Pseudomonadota</taxon>
        <taxon>Betaproteobacteria</taxon>
        <taxon>Burkholderiales</taxon>
        <taxon>Burkholderiaceae</taxon>
        <taxon>Pandoraea</taxon>
    </lineage>
</organism>
<dbReference type="InterPro" id="IPR010621">
    <property type="entry name" value="DUF1214"/>
</dbReference>
<dbReference type="PANTHER" id="PTHR36509">
    <property type="entry name" value="BLL3101 PROTEIN"/>
    <property type="match status" value="1"/>
</dbReference>
<dbReference type="AlphaFoldDB" id="A0A5E4X4I1"/>
<dbReference type="PANTHER" id="PTHR36509:SF3">
    <property type="entry name" value="SIGNAL PEPTIDE PROTEIN"/>
    <property type="match status" value="1"/>
</dbReference>
<dbReference type="SUPFAM" id="SSF160935">
    <property type="entry name" value="VPA0735-like"/>
    <property type="match status" value="1"/>
</dbReference>
<dbReference type="Proteomes" id="UP000333828">
    <property type="component" value="Unassembled WGS sequence"/>
</dbReference>
<dbReference type="RefSeq" id="WP_150685239.1">
    <property type="nucleotide sequence ID" value="NZ_CABPSI010000004.1"/>
</dbReference>
<dbReference type="EMBL" id="CABPSI010000004">
    <property type="protein sequence ID" value="VVE31214.1"/>
    <property type="molecule type" value="Genomic_DNA"/>
</dbReference>
<evidence type="ECO:0000259" key="3">
    <source>
        <dbReference type="Pfam" id="PF06863"/>
    </source>
</evidence>
<reference evidence="4 5" key="1">
    <citation type="submission" date="2019-08" db="EMBL/GenBank/DDBJ databases">
        <authorList>
            <person name="Peeters C."/>
        </authorList>
    </citation>
    <scope>NUCLEOTIDE SEQUENCE [LARGE SCALE GENOMIC DNA]</scope>
    <source>
        <strain evidence="4 5">LMG 31115</strain>
    </source>
</reference>
<evidence type="ECO:0000259" key="2">
    <source>
        <dbReference type="Pfam" id="PF06742"/>
    </source>
</evidence>
<feature type="chain" id="PRO_5023067150" evidence="1">
    <location>
        <begin position="23"/>
        <end position="483"/>
    </location>
</feature>
<proteinExistence type="predicted"/>
<name>A0A5E4X4I1_9BURK</name>
<keyword evidence="5" id="KW-1185">Reference proteome</keyword>
<protein>
    <submittedName>
        <fullName evidence="4">Signal peptide protein</fullName>
    </submittedName>
</protein>
<accession>A0A5E4X4I1</accession>
<dbReference type="InterPro" id="IPR037050">
    <property type="entry name" value="DUF1254_sf"/>
</dbReference>
<dbReference type="Pfam" id="PF06863">
    <property type="entry name" value="DUF1254"/>
    <property type="match status" value="1"/>
</dbReference>
<feature type="domain" description="DUF1214" evidence="2">
    <location>
        <begin position="360"/>
        <end position="466"/>
    </location>
</feature>
<dbReference type="Pfam" id="PF06742">
    <property type="entry name" value="DUF1214"/>
    <property type="match status" value="1"/>
</dbReference>
<dbReference type="Gene3D" id="2.60.120.600">
    <property type="entry name" value="Domain of unknown function DUF1214, C-terminal domain"/>
    <property type="match status" value="1"/>
</dbReference>
<dbReference type="InterPro" id="IPR010679">
    <property type="entry name" value="DUF1254"/>
</dbReference>
<feature type="domain" description="DUF1254" evidence="3">
    <location>
        <begin position="95"/>
        <end position="197"/>
    </location>
</feature>
<gene>
    <name evidence="4" type="ORF">PIN31115_03639</name>
</gene>
<evidence type="ECO:0000313" key="4">
    <source>
        <dbReference type="EMBL" id="VVE31214.1"/>
    </source>
</evidence>
<keyword evidence="1" id="KW-0732">Signal</keyword>
<evidence type="ECO:0000313" key="5">
    <source>
        <dbReference type="Proteomes" id="UP000333828"/>
    </source>
</evidence>
<sequence>MQRRTFAAFALAIATISTQAAAADAQGYTFKNGYPTPQASQRARADELVQRAVIAYRFWYPTVSVEGIFNGNRAVGINDGKQWGIAAAGPRQVGFTLNSDTPYGSAVLDLSDGPIEIDLPPGAYIGLVNDHNQGWVQDLGLPGPDAGKGGKHLVLPPGYKGKVPDGYFVGHSPTMKNLLAVRALPVGGDVPKAMDALRAVKIHRWSESGAVGAPLQAVDTTQTTLDSSSLKWEDNFQFWEVLNKIIQEEPLVPGYQPMYGLLAELGIEKGKPFNPDSATRSVLAKAARQGRDQMLVSAFDSNRPDRLAWPDRKWEWAGLVPGSAQFETPAGIDLDARDRWFAQAIVTSPAMFRRDAGAGSLYWLAARDAKGAWLDGGRQYTLSVPQPVPGKLFWSVTLYDAQTRSQVQTDQNNVALRSLFELKDVDQSKPLTLYFGPTAPKGQEGRWIKTTPGRGWFAYIRIYGPEAAAFDKSWKPGDFEPAK</sequence>
<evidence type="ECO:0000256" key="1">
    <source>
        <dbReference type="SAM" id="SignalP"/>
    </source>
</evidence>
<dbReference type="Gene3D" id="1.10.3360.10">
    <property type="entry name" value="VPA0735-like domain"/>
    <property type="match status" value="1"/>
</dbReference>
<feature type="signal peptide" evidence="1">
    <location>
        <begin position="1"/>
        <end position="22"/>
    </location>
</feature>
<dbReference type="Gene3D" id="2.60.40.1610">
    <property type="entry name" value="Domain of unknown function DUF1254"/>
    <property type="match status" value="1"/>
</dbReference>
<dbReference type="InterPro" id="IPR037049">
    <property type="entry name" value="DUF1214_C_sf"/>
</dbReference>